<evidence type="ECO:0000313" key="1">
    <source>
        <dbReference type="EMBL" id="QIM10839.1"/>
    </source>
</evidence>
<accession>A0A6G8F3G8</accession>
<protein>
    <submittedName>
        <fullName evidence="1">Uncharacterized protein</fullName>
    </submittedName>
</protein>
<dbReference type="AlphaFoldDB" id="A0A6G8F3G8"/>
<sequence length="61" mass="6487">MHATPGPEYLLSGIKDDEGGDISAAPSVELLSQLIAMLISEIYFAVRVTLGRLPSNESVIT</sequence>
<name>A0A6G8F3G8_9BACT</name>
<gene>
    <name evidence="1" type="ORF">Muribac1_0480</name>
</gene>
<organism evidence="1">
    <name type="scientific">uncultured Muribaculaceae bacterium</name>
    <dbReference type="NCBI Taxonomy" id="2301481"/>
    <lineage>
        <taxon>Bacteria</taxon>
        <taxon>Pseudomonadati</taxon>
        <taxon>Bacteroidota</taxon>
        <taxon>Bacteroidia</taxon>
        <taxon>Bacteroidales</taxon>
        <taxon>Muribaculaceae</taxon>
        <taxon>environmental samples</taxon>
    </lineage>
</organism>
<reference evidence="1" key="1">
    <citation type="journal article" date="2020" name="J. ISSAAS">
        <title>Lactobacilli and other gastrointestinal microbiota of Peromyscus leucopus, reservoir host for agents of Lyme disease and other zoonoses in North America.</title>
        <authorList>
            <person name="Milovic A."/>
            <person name="Bassam K."/>
            <person name="Shao H."/>
            <person name="Chatzistamou I."/>
            <person name="Tufts D.M."/>
            <person name="Diuk-Wasser M."/>
            <person name="Barbour A.G."/>
        </authorList>
    </citation>
    <scope>NUCLEOTIDE SEQUENCE</scope>
    <source>
        <strain evidence="1">LL71</strain>
    </source>
</reference>
<dbReference type="EMBL" id="MT002444">
    <property type="protein sequence ID" value="QIM10839.1"/>
    <property type="molecule type" value="Genomic_DNA"/>
</dbReference>
<proteinExistence type="predicted"/>